<dbReference type="InterPro" id="IPR013078">
    <property type="entry name" value="His_Pase_superF_clade-1"/>
</dbReference>
<comment type="caution">
    <text evidence="1">The sequence shown here is derived from an EMBL/GenBank/DDBJ whole genome shotgun (WGS) entry which is preliminary data.</text>
</comment>
<dbReference type="RefSeq" id="WP_136833825.1">
    <property type="nucleotide sequence ID" value="NZ_SWBM01000013.1"/>
</dbReference>
<dbReference type="OrthoDB" id="9782128at2"/>
<sequence>MEITLIRHLPTEWNLQAKLQGKRDIPILSITEDDKNKIETNLRLLEQKSYEFVLCSTLLRTQQTAQLYGYKALPEPLLDELDFGPFEGRSKEDLIMEYGSLWSENPRELVIGESLLNLEKRIISFLEKYKEATNILAFGHGSWIRALSSYYQYGHINQMNQVTFLNNELVSFKF</sequence>
<reference evidence="1 2" key="1">
    <citation type="journal article" date="2011" name="J. Microbiol.">
        <title>Bacillus kyonggiensis sp. nov., isolated from soil of a lettuce field.</title>
        <authorList>
            <person name="Dong K."/>
            <person name="Lee S."/>
        </authorList>
    </citation>
    <scope>NUCLEOTIDE SEQUENCE [LARGE SCALE GENOMIC DNA]</scope>
    <source>
        <strain evidence="1 2">NB22</strain>
    </source>
</reference>
<evidence type="ECO:0000313" key="2">
    <source>
        <dbReference type="Proteomes" id="UP000307756"/>
    </source>
</evidence>
<dbReference type="Proteomes" id="UP000307756">
    <property type="component" value="Unassembled WGS sequence"/>
</dbReference>
<dbReference type="EMBL" id="SWBM01000013">
    <property type="protein sequence ID" value="TKC13800.1"/>
    <property type="molecule type" value="Genomic_DNA"/>
</dbReference>
<accession>A0A4U1D092</accession>
<dbReference type="InterPro" id="IPR029033">
    <property type="entry name" value="His_PPase_superfam"/>
</dbReference>
<dbReference type="SUPFAM" id="SSF53254">
    <property type="entry name" value="Phosphoglycerate mutase-like"/>
    <property type="match status" value="1"/>
</dbReference>
<keyword evidence="2" id="KW-1185">Reference proteome</keyword>
<gene>
    <name evidence="1" type="ORF">FA727_23150</name>
</gene>
<name>A0A4U1D092_9BACI</name>
<proteinExistence type="predicted"/>
<dbReference type="PANTHER" id="PTHR48100">
    <property type="entry name" value="BROAD-SPECIFICITY PHOSPHATASE YOR283W-RELATED"/>
    <property type="match status" value="1"/>
</dbReference>
<organism evidence="1 2">
    <name type="scientific">Robertmurraya kyonggiensis</name>
    <dbReference type="NCBI Taxonomy" id="1037680"/>
    <lineage>
        <taxon>Bacteria</taxon>
        <taxon>Bacillati</taxon>
        <taxon>Bacillota</taxon>
        <taxon>Bacilli</taxon>
        <taxon>Bacillales</taxon>
        <taxon>Bacillaceae</taxon>
        <taxon>Robertmurraya</taxon>
    </lineage>
</organism>
<dbReference type="Pfam" id="PF00300">
    <property type="entry name" value="His_Phos_1"/>
    <property type="match status" value="1"/>
</dbReference>
<dbReference type="GO" id="GO:0016791">
    <property type="term" value="F:phosphatase activity"/>
    <property type="evidence" value="ECO:0007669"/>
    <property type="project" value="TreeGrafter"/>
</dbReference>
<dbReference type="Gene3D" id="3.40.50.1240">
    <property type="entry name" value="Phosphoglycerate mutase-like"/>
    <property type="match status" value="1"/>
</dbReference>
<dbReference type="AlphaFoldDB" id="A0A4U1D092"/>
<dbReference type="SMART" id="SM00855">
    <property type="entry name" value="PGAM"/>
    <property type="match status" value="1"/>
</dbReference>
<dbReference type="InterPro" id="IPR050275">
    <property type="entry name" value="PGM_Phosphatase"/>
</dbReference>
<dbReference type="CDD" id="cd07067">
    <property type="entry name" value="HP_PGM_like"/>
    <property type="match status" value="1"/>
</dbReference>
<evidence type="ECO:0000313" key="1">
    <source>
        <dbReference type="EMBL" id="TKC13800.1"/>
    </source>
</evidence>
<protein>
    <submittedName>
        <fullName evidence="1">Phosphoglycerate mutase family protein</fullName>
    </submittedName>
</protein>